<proteinExistence type="inferred from homology"/>
<dbReference type="GO" id="GO:0016887">
    <property type="term" value="F:ATP hydrolysis activity"/>
    <property type="evidence" value="ECO:0007669"/>
    <property type="project" value="InterPro"/>
</dbReference>
<dbReference type="InterPro" id="IPR003593">
    <property type="entry name" value="AAA+_ATPase"/>
</dbReference>
<evidence type="ECO:0000256" key="3">
    <source>
        <dbReference type="ARBA" id="ARBA00022840"/>
    </source>
</evidence>
<evidence type="ECO:0000256" key="2">
    <source>
        <dbReference type="ARBA" id="ARBA00022741"/>
    </source>
</evidence>
<dbReference type="EMBL" id="RQET01000004">
    <property type="protein sequence ID" value="TGK12371.1"/>
    <property type="molecule type" value="Genomic_DNA"/>
</dbReference>
<feature type="domain" description="AAA+ ATPase" evidence="4">
    <location>
        <begin position="981"/>
        <end position="1119"/>
    </location>
</feature>
<dbReference type="FunFam" id="3.40.50.300:FF:000216">
    <property type="entry name" value="Type VII secretion ATPase EccA"/>
    <property type="match status" value="3"/>
</dbReference>
<keyword evidence="2" id="KW-0547">Nucleotide-binding</keyword>
<keyword evidence="6" id="KW-1185">Reference proteome</keyword>
<dbReference type="InterPro" id="IPR041627">
    <property type="entry name" value="AAA_lid_6"/>
</dbReference>
<dbReference type="PANTHER" id="PTHR43392:SF2">
    <property type="entry name" value="AAA-TYPE ATPASE FAMILY PROTEIN _ ANKYRIN REPEAT FAMILY PROTEIN"/>
    <property type="match status" value="1"/>
</dbReference>
<organism evidence="5 6">
    <name type="scientific">Leptospira fletcheri</name>
    <dbReference type="NCBI Taxonomy" id="2484981"/>
    <lineage>
        <taxon>Bacteria</taxon>
        <taxon>Pseudomonadati</taxon>
        <taxon>Spirochaetota</taxon>
        <taxon>Spirochaetia</taxon>
        <taxon>Leptospirales</taxon>
        <taxon>Leptospiraceae</taxon>
        <taxon>Leptospira</taxon>
    </lineage>
</organism>
<dbReference type="Pfam" id="PF17866">
    <property type="entry name" value="AAA_lid_6"/>
    <property type="match status" value="3"/>
</dbReference>
<dbReference type="CDD" id="cd00009">
    <property type="entry name" value="AAA"/>
    <property type="match status" value="3"/>
</dbReference>
<name>A0A4R9GIX7_9LEPT</name>
<dbReference type="InterPro" id="IPR050773">
    <property type="entry name" value="CbxX/CfxQ_RuBisCO_ESX"/>
</dbReference>
<dbReference type="InterPro" id="IPR027417">
    <property type="entry name" value="P-loop_NTPase"/>
</dbReference>
<accession>A0A4R9GIX7</accession>
<dbReference type="Gene3D" id="1.10.8.60">
    <property type="match status" value="3"/>
</dbReference>
<dbReference type="PRINTS" id="PR00819">
    <property type="entry name" value="CBXCFQXSUPER"/>
</dbReference>
<dbReference type="SUPFAM" id="SSF52540">
    <property type="entry name" value="P-loop containing nucleoside triphosphate hydrolases"/>
    <property type="match status" value="4"/>
</dbReference>
<dbReference type="GO" id="GO:0005524">
    <property type="term" value="F:ATP binding"/>
    <property type="evidence" value="ECO:0007669"/>
    <property type="project" value="UniProtKB-KW"/>
</dbReference>
<feature type="domain" description="AAA+ ATPase" evidence="4">
    <location>
        <begin position="698"/>
        <end position="834"/>
    </location>
</feature>
<evidence type="ECO:0000256" key="1">
    <source>
        <dbReference type="ARBA" id="ARBA00010378"/>
    </source>
</evidence>
<protein>
    <submittedName>
        <fullName evidence="5">AAA family ATPase</fullName>
    </submittedName>
</protein>
<evidence type="ECO:0000313" key="5">
    <source>
        <dbReference type="EMBL" id="TGK12371.1"/>
    </source>
</evidence>
<evidence type="ECO:0000313" key="6">
    <source>
        <dbReference type="Proteomes" id="UP000298458"/>
    </source>
</evidence>
<dbReference type="Pfam" id="PF00004">
    <property type="entry name" value="AAA"/>
    <property type="match status" value="3"/>
</dbReference>
<dbReference type="Proteomes" id="UP000298458">
    <property type="component" value="Unassembled WGS sequence"/>
</dbReference>
<dbReference type="AlphaFoldDB" id="A0A4R9GIX7"/>
<dbReference type="PANTHER" id="PTHR43392">
    <property type="entry name" value="AAA-TYPE ATPASE FAMILY PROTEIN / ANKYRIN REPEAT FAMILY PROTEIN"/>
    <property type="match status" value="1"/>
</dbReference>
<feature type="domain" description="AAA+ ATPase" evidence="4">
    <location>
        <begin position="428"/>
        <end position="566"/>
    </location>
</feature>
<dbReference type="InterPro" id="IPR000641">
    <property type="entry name" value="CbxX/CfxQ"/>
</dbReference>
<sequence>MRLYQILRFIFPELQLYDFVKQNGLVAKKRNAVQFANGSLNRIRPTSFASVNGISNISNRNETPKALARKLKILAAKSGDADKLDDKFSVVLEKLTNIMLEQDEFLRSLVSTFKLPYLTGEQGKLLNIILLAGPPGTGKKRALNYLVHFLDEQDLFPFEKTIEIDLGQYSERDIDINFIADVSGAFSEGQGIVCFSRWEKTHTRIQEYIAELLANGFFRTEQGVKIQAENYFIILYMDKVPKESGPYETIPQSILEDIPVSFRHCIRSFAISAPLSKDSLKRIFQFKLDEKGSEFATRLQIHTKYESPFIDDMVLYLEKENRAGEAIEEWIDRSYVEKIQSLVAEDKIRKGSEISLLMKDGQPAVRSESKGWFLKPSTSIQKESVEDVLTELNKFIGLESVKQEINRLANLISQRREREALGQDIGPLTLHLSFTGNPGTGKTTVARLIGRLYKAMGLLKEGHTIECSRQDLVAGYVGHTAPQTMSKVKEAIGGVLFIDEAYTLVQNKQDSFGKEALDTLLKAMEDNRSDLAVIVAGYTNEMKDFFNANPGMSSRIPNAIEFPDYAPTEMLSILRLLCGKDFQIPVEADQGLMDVFEMRQIPGRNDSGNGRLVRNILDEAKKRQGDRLSKTPSALADDFKTLLPEDFGIGQKETFNLESAFAGIVGLDKVKTFIQSLENQIRLEKIRKDAGLAGDTGQRLNMVFSGNPGTGKTTVARLIAKMLREIGVLKKGHLVEVTRKDLVAEYIGQTARKTADVVKEAIGGVLFIDEAYQLAEGGVSDFGKEAIDTLIREIENNKDNLVVILAGYTNEMDSLIKMNPGLRSRIPINIEFLDYTPEEMVLISEINAKRKGFTIEKEVISQLPKYFAGRQVLGKNESGNGRLVDNLIDSARRKQSERIMASWLQEGKKGDSLTEQEKKELSTLTLEDFEIGIGTSNKSSLSKLDEIIGLENVKKFIREISAQTEISKLRGEMGISAGGKQSLHMVFLGNPGTGKTTIARILAQRLNEIGVIPGEKVVETDRSGLVAGFVGQTAIKTGEKIQEALGGVLFIDEAYSLARGDGNDFGKEAIDTIVKAMEDHREDLIVILAGYSADMENFFNANEGLRSRFPNVITFPDYSLSELMEIANSMLKGKGYLLSKEAREALAQTIQLKVLEKNFGNARGIRNIVEKTERKFANRLIALKQTGKDLTEEILITILPEDFAGL</sequence>
<keyword evidence="3" id="KW-0067">ATP-binding</keyword>
<feature type="domain" description="AAA+ ATPase" evidence="4">
    <location>
        <begin position="125"/>
        <end position="294"/>
    </location>
</feature>
<dbReference type="OrthoDB" id="9806903at2"/>
<reference evidence="5" key="1">
    <citation type="journal article" date="2019" name="PLoS Negl. Trop. Dis.">
        <title>Revisiting the worldwide diversity of Leptospira species in the environment.</title>
        <authorList>
            <person name="Vincent A.T."/>
            <person name="Schiettekatte O."/>
            <person name="Bourhy P."/>
            <person name="Veyrier F.J."/>
            <person name="Picardeau M."/>
        </authorList>
    </citation>
    <scope>NUCLEOTIDE SEQUENCE [LARGE SCALE GENOMIC DNA]</scope>
    <source>
        <strain evidence="5">SSW15</strain>
    </source>
</reference>
<dbReference type="Gene3D" id="3.40.50.300">
    <property type="entry name" value="P-loop containing nucleotide triphosphate hydrolases"/>
    <property type="match status" value="4"/>
</dbReference>
<gene>
    <name evidence="5" type="ORF">EHO60_08970</name>
</gene>
<comment type="caution">
    <text evidence="5">The sequence shown here is derived from an EMBL/GenBank/DDBJ whole genome shotgun (WGS) entry which is preliminary data.</text>
</comment>
<comment type="similarity">
    <text evidence="1">Belongs to the CbxX/CfxQ family.</text>
</comment>
<evidence type="ECO:0000259" key="4">
    <source>
        <dbReference type="SMART" id="SM00382"/>
    </source>
</evidence>
<dbReference type="RefSeq" id="WP_135767769.1">
    <property type="nucleotide sequence ID" value="NZ_RQET01000004.1"/>
</dbReference>
<dbReference type="InterPro" id="IPR003959">
    <property type="entry name" value="ATPase_AAA_core"/>
</dbReference>
<dbReference type="SMART" id="SM00382">
    <property type="entry name" value="AAA"/>
    <property type="match status" value="4"/>
</dbReference>